<dbReference type="Pfam" id="PF17871">
    <property type="entry name" value="AAA_lid_9"/>
    <property type="match status" value="1"/>
</dbReference>
<dbReference type="SUPFAM" id="SSF52540">
    <property type="entry name" value="P-loop containing nucleoside triphosphate hydrolases"/>
    <property type="match status" value="2"/>
</dbReference>
<keyword evidence="3" id="KW-0143">Chaperone</keyword>
<dbReference type="InterPro" id="IPR001943">
    <property type="entry name" value="UVR_dom"/>
</dbReference>
<accession>X0RN41</accession>
<dbReference type="GO" id="GO:0005737">
    <property type="term" value="C:cytoplasm"/>
    <property type="evidence" value="ECO:0007669"/>
    <property type="project" value="TreeGrafter"/>
</dbReference>
<dbReference type="InterPro" id="IPR003959">
    <property type="entry name" value="ATPase_AAA_core"/>
</dbReference>
<feature type="coiled-coil region" evidence="4">
    <location>
        <begin position="134"/>
        <end position="180"/>
    </location>
</feature>
<organism evidence="6">
    <name type="scientific">marine sediment metagenome</name>
    <dbReference type="NCBI Taxonomy" id="412755"/>
    <lineage>
        <taxon>unclassified sequences</taxon>
        <taxon>metagenomes</taxon>
        <taxon>ecological metagenomes</taxon>
    </lineage>
</organism>
<dbReference type="InterPro" id="IPR018368">
    <property type="entry name" value="ClpA/B_CS1"/>
</dbReference>
<dbReference type="InterPro" id="IPR041546">
    <property type="entry name" value="ClpA/ClpB_AAA_lid"/>
</dbReference>
<dbReference type="PRINTS" id="PR00300">
    <property type="entry name" value="CLPPROTEASEA"/>
</dbReference>
<dbReference type="InterPro" id="IPR027417">
    <property type="entry name" value="P-loop_NTPase"/>
</dbReference>
<feature type="domain" description="UVR" evidence="5">
    <location>
        <begin position="138"/>
        <end position="173"/>
    </location>
</feature>
<comment type="caution">
    <text evidence="6">The sequence shown here is derived from an EMBL/GenBank/DDBJ whole genome shotgun (WGS) entry which is preliminary data.</text>
</comment>
<dbReference type="PROSITE" id="PS00870">
    <property type="entry name" value="CLPAB_1"/>
    <property type="match status" value="1"/>
</dbReference>
<dbReference type="AlphaFoldDB" id="X0RN41"/>
<dbReference type="GO" id="GO:0034605">
    <property type="term" value="P:cellular response to heat"/>
    <property type="evidence" value="ECO:0007669"/>
    <property type="project" value="TreeGrafter"/>
</dbReference>
<name>X0RN41_9ZZZZ</name>
<keyword evidence="2" id="KW-0067">ATP-binding</keyword>
<feature type="non-terminal residue" evidence="6">
    <location>
        <position position="1"/>
    </location>
</feature>
<sequence>EIHTVVGTGAAEGAIDASNMLKPALARGELQCIGATTLDEYRKFVEKDRALERRLQPVFVGEPTIEDTIQMLKGLRPRYEAHHKIKITDGALEAAARLSHRYISDRFLPDKAIDLIDEAASKLRIDTESAPPEVKSLKQRLKQLTNEEEAASQRGDYEQAAQLKSERLRLEEEYHQAKKGWMGQEKLDETVDEDDIAQLISKWTGIPVAQMLEGEAEKLLQMEERIHERLVNQEEAVAVVAEAVRRGRAGLKDPKRPIGSFMFLGPTGVGKTELARTLALFLFDDENAMVRLDMSEYQEKHTVSRLIGAPPGYVGYDEGGQLTEVVRRRPYRVILLDEIEKAHPEVFNSL</sequence>
<dbReference type="Gene3D" id="1.10.8.60">
    <property type="match status" value="1"/>
</dbReference>
<dbReference type="GO" id="GO:0016887">
    <property type="term" value="F:ATP hydrolysis activity"/>
    <property type="evidence" value="ECO:0007669"/>
    <property type="project" value="InterPro"/>
</dbReference>
<dbReference type="Pfam" id="PF07724">
    <property type="entry name" value="AAA_2"/>
    <property type="match status" value="1"/>
</dbReference>
<dbReference type="PANTHER" id="PTHR11638:SF18">
    <property type="entry name" value="HEAT SHOCK PROTEIN 104"/>
    <property type="match status" value="1"/>
</dbReference>
<dbReference type="Gene3D" id="4.10.860.10">
    <property type="entry name" value="UVR domain"/>
    <property type="match status" value="1"/>
</dbReference>
<dbReference type="InterPro" id="IPR001270">
    <property type="entry name" value="ClpA/B"/>
</dbReference>
<dbReference type="InterPro" id="IPR028299">
    <property type="entry name" value="ClpA/B_CS2"/>
</dbReference>
<dbReference type="EMBL" id="BARS01009129">
    <property type="protein sequence ID" value="GAF70218.1"/>
    <property type="molecule type" value="Genomic_DNA"/>
</dbReference>
<evidence type="ECO:0000256" key="1">
    <source>
        <dbReference type="ARBA" id="ARBA00022741"/>
    </source>
</evidence>
<evidence type="ECO:0000313" key="6">
    <source>
        <dbReference type="EMBL" id="GAF70218.1"/>
    </source>
</evidence>
<feature type="non-terminal residue" evidence="6">
    <location>
        <position position="350"/>
    </location>
</feature>
<gene>
    <name evidence="6" type="ORF">S01H1_17230</name>
</gene>
<evidence type="ECO:0000256" key="3">
    <source>
        <dbReference type="ARBA" id="ARBA00023186"/>
    </source>
</evidence>
<dbReference type="PROSITE" id="PS50151">
    <property type="entry name" value="UVR"/>
    <property type="match status" value="1"/>
</dbReference>
<dbReference type="PROSITE" id="PS00871">
    <property type="entry name" value="CLPAB_2"/>
    <property type="match status" value="1"/>
</dbReference>
<evidence type="ECO:0000259" key="5">
    <source>
        <dbReference type="PROSITE" id="PS50151"/>
    </source>
</evidence>
<evidence type="ECO:0000256" key="2">
    <source>
        <dbReference type="ARBA" id="ARBA00022840"/>
    </source>
</evidence>
<dbReference type="Gene3D" id="3.40.50.300">
    <property type="entry name" value="P-loop containing nucleotide triphosphate hydrolases"/>
    <property type="match status" value="2"/>
</dbReference>
<keyword evidence="1" id="KW-0547">Nucleotide-binding</keyword>
<reference evidence="6" key="1">
    <citation type="journal article" date="2014" name="Front. Microbiol.">
        <title>High frequency of phylogenetically diverse reductive dehalogenase-homologous genes in deep subseafloor sedimentary metagenomes.</title>
        <authorList>
            <person name="Kawai M."/>
            <person name="Futagami T."/>
            <person name="Toyoda A."/>
            <person name="Takaki Y."/>
            <person name="Nishi S."/>
            <person name="Hori S."/>
            <person name="Arai W."/>
            <person name="Tsubouchi T."/>
            <person name="Morono Y."/>
            <person name="Uchiyama I."/>
            <person name="Ito T."/>
            <person name="Fujiyama A."/>
            <person name="Inagaki F."/>
            <person name="Takami H."/>
        </authorList>
    </citation>
    <scope>NUCLEOTIDE SEQUENCE</scope>
    <source>
        <strain evidence="6">Expedition CK06-06</strain>
    </source>
</reference>
<proteinExistence type="predicted"/>
<dbReference type="InterPro" id="IPR050130">
    <property type="entry name" value="ClpA_ClpB"/>
</dbReference>
<evidence type="ECO:0000256" key="4">
    <source>
        <dbReference type="SAM" id="Coils"/>
    </source>
</evidence>
<protein>
    <recommendedName>
        <fullName evidence="5">UVR domain-containing protein</fullName>
    </recommendedName>
</protein>
<keyword evidence="4" id="KW-0175">Coiled coil</keyword>
<dbReference type="CDD" id="cd19499">
    <property type="entry name" value="RecA-like_ClpB_Hsp104-like"/>
    <property type="match status" value="1"/>
</dbReference>
<dbReference type="GO" id="GO:0005524">
    <property type="term" value="F:ATP binding"/>
    <property type="evidence" value="ECO:0007669"/>
    <property type="project" value="UniProtKB-KW"/>
</dbReference>
<dbReference type="PANTHER" id="PTHR11638">
    <property type="entry name" value="ATP-DEPENDENT CLP PROTEASE"/>
    <property type="match status" value="1"/>
</dbReference>